<protein>
    <submittedName>
        <fullName evidence="2">Uncharacterized protein</fullName>
    </submittedName>
</protein>
<reference evidence="3" key="3">
    <citation type="journal article" date="2010" name="Genome Res.">
        <title>Population genomic sequencing of Coccidioides fungi reveals recent hybridization and transposon control.</title>
        <authorList>
            <person name="Neafsey D.E."/>
            <person name="Barker B.M."/>
            <person name="Sharpton T.J."/>
            <person name="Stajich J.E."/>
            <person name="Park D.J."/>
            <person name="Whiston E."/>
            <person name="Hung C.-Y."/>
            <person name="McMahan C."/>
            <person name="White J."/>
            <person name="Sykes S."/>
            <person name="Heiman D."/>
            <person name="Young S."/>
            <person name="Zeng Q."/>
            <person name="Abouelleil A."/>
            <person name="Aftuck L."/>
            <person name="Bessette D."/>
            <person name="Brown A."/>
            <person name="FitzGerald M."/>
            <person name="Lui A."/>
            <person name="Macdonald J.P."/>
            <person name="Priest M."/>
            <person name="Orbach M.J."/>
            <person name="Galgiani J.N."/>
            <person name="Kirkland T.N."/>
            <person name="Cole G.T."/>
            <person name="Birren B.W."/>
            <person name="Henn M.R."/>
            <person name="Taylor J.W."/>
            <person name="Rounsley S.D."/>
        </authorList>
    </citation>
    <scope>NUCLEOTIDE SEQUENCE [LARGE SCALE GENOMIC DNA]</scope>
    <source>
        <strain evidence="3">RMSCC 3488</strain>
    </source>
</reference>
<evidence type="ECO:0000313" key="2">
    <source>
        <dbReference type="EMBL" id="KMM66421.1"/>
    </source>
</evidence>
<gene>
    <name evidence="2" type="ORF">CPAG_02760</name>
</gene>
<accession>A0A0J6F0L8</accession>
<dbReference type="EMBL" id="DS268109">
    <property type="protein sequence ID" value="KMM66421.1"/>
    <property type="molecule type" value="Genomic_DNA"/>
</dbReference>
<evidence type="ECO:0000313" key="3">
    <source>
        <dbReference type="Proteomes" id="UP000054567"/>
    </source>
</evidence>
<name>A0A0J6F0L8_COCPO</name>
<organism evidence="2 3">
    <name type="scientific">Coccidioides posadasii RMSCC 3488</name>
    <dbReference type="NCBI Taxonomy" id="454284"/>
    <lineage>
        <taxon>Eukaryota</taxon>
        <taxon>Fungi</taxon>
        <taxon>Dikarya</taxon>
        <taxon>Ascomycota</taxon>
        <taxon>Pezizomycotina</taxon>
        <taxon>Eurotiomycetes</taxon>
        <taxon>Eurotiomycetidae</taxon>
        <taxon>Onygenales</taxon>
        <taxon>Onygenaceae</taxon>
        <taxon>Coccidioides</taxon>
    </lineage>
</organism>
<evidence type="ECO:0000256" key="1">
    <source>
        <dbReference type="SAM" id="MobiDB-lite"/>
    </source>
</evidence>
<sequence length="109" mass="11486">MLPADEPADISRHAGGVSNDPGDDERVSTEKEGEEIVCCADVEEQTHADQKTMGAETTRGHGDCCQSVGSIPACYTDGLFSTPIPMAGDDAEERKASSFKKGPIRTALS</sequence>
<dbReference type="AlphaFoldDB" id="A0A0J6F0L8"/>
<reference evidence="2 3" key="1">
    <citation type="submission" date="2007-06" db="EMBL/GenBank/DDBJ databases">
        <title>The Genome Sequence of Coccidioides posadasii RMSCC_3488.</title>
        <authorList>
            <consortium name="Coccidioides Genome Resources Consortium"/>
            <consortium name="The Broad Institute Genome Sequencing Platform"/>
            <person name="Henn M.R."/>
            <person name="Sykes S."/>
            <person name="Young S."/>
            <person name="Jaffe D."/>
            <person name="Berlin A."/>
            <person name="Alvarez P."/>
            <person name="Butler J."/>
            <person name="Gnerre S."/>
            <person name="Grabherr M."/>
            <person name="Mauceli E."/>
            <person name="Brockman W."/>
            <person name="Kodira C."/>
            <person name="Alvarado L."/>
            <person name="Zeng Q."/>
            <person name="Crawford M."/>
            <person name="Antoine C."/>
            <person name="Devon K."/>
            <person name="Galgiani J."/>
            <person name="Orsborn K."/>
            <person name="Lewis M.L."/>
            <person name="Nusbaum C."/>
            <person name="Galagan J."/>
            <person name="Birren B."/>
        </authorList>
    </citation>
    <scope>NUCLEOTIDE SEQUENCE [LARGE SCALE GENOMIC DNA]</scope>
    <source>
        <strain evidence="2 3">RMSCC 3488</strain>
    </source>
</reference>
<feature type="region of interest" description="Disordered" evidence="1">
    <location>
        <begin position="85"/>
        <end position="109"/>
    </location>
</feature>
<dbReference type="Proteomes" id="UP000054567">
    <property type="component" value="Unassembled WGS sequence"/>
</dbReference>
<reference evidence="3" key="2">
    <citation type="journal article" date="2009" name="Genome Res.">
        <title>Comparative genomic analyses of the human fungal pathogens Coccidioides and their relatives.</title>
        <authorList>
            <person name="Sharpton T.J."/>
            <person name="Stajich J.E."/>
            <person name="Rounsley S.D."/>
            <person name="Gardner M.J."/>
            <person name="Wortman J.R."/>
            <person name="Jordar V.S."/>
            <person name="Maiti R."/>
            <person name="Kodira C.D."/>
            <person name="Neafsey D.E."/>
            <person name="Zeng Q."/>
            <person name="Hung C.-Y."/>
            <person name="McMahan C."/>
            <person name="Muszewska A."/>
            <person name="Grynberg M."/>
            <person name="Mandel M.A."/>
            <person name="Kellner E.M."/>
            <person name="Barker B.M."/>
            <person name="Galgiani J.N."/>
            <person name="Orbach M.J."/>
            <person name="Kirkland T.N."/>
            <person name="Cole G.T."/>
            <person name="Henn M.R."/>
            <person name="Birren B.W."/>
            <person name="Taylor J.W."/>
        </authorList>
    </citation>
    <scope>NUCLEOTIDE SEQUENCE [LARGE SCALE GENOMIC DNA]</scope>
    <source>
        <strain evidence="3">RMSCC 3488</strain>
    </source>
</reference>
<dbReference type="VEuPathDB" id="FungiDB:CPAG_02760"/>
<feature type="region of interest" description="Disordered" evidence="1">
    <location>
        <begin position="1"/>
        <end position="61"/>
    </location>
</feature>
<proteinExistence type="predicted"/>